<evidence type="ECO:0000256" key="5">
    <source>
        <dbReference type="HAMAP-Rule" id="MF_01080"/>
    </source>
</evidence>
<dbReference type="EC" id="5.4.99.25" evidence="5"/>
<dbReference type="GO" id="GO:1990481">
    <property type="term" value="P:mRNA pseudouridine synthesis"/>
    <property type="evidence" value="ECO:0007669"/>
    <property type="project" value="TreeGrafter"/>
</dbReference>
<evidence type="ECO:0000256" key="4">
    <source>
        <dbReference type="ARBA" id="ARBA00023235"/>
    </source>
</evidence>
<evidence type="ECO:0000259" key="6">
    <source>
        <dbReference type="Pfam" id="PF01509"/>
    </source>
</evidence>
<evidence type="ECO:0000313" key="8">
    <source>
        <dbReference type="Proteomes" id="UP000182360"/>
    </source>
</evidence>
<comment type="similarity">
    <text evidence="2 5">Belongs to the pseudouridine synthase TruB family. Type 1 subfamily.</text>
</comment>
<dbReference type="GO" id="GO:0160148">
    <property type="term" value="F:tRNA pseudouridine(55) synthase activity"/>
    <property type="evidence" value="ECO:0007669"/>
    <property type="project" value="UniProtKB-EC"/>
</dbReference>
<dbReference type="HAMAP" id="MF_01080">
    <property type="entry name" value="TruB_bact"/>
    <property type="match status" value="1"/>
</dbReference>
<reference evidence="7 8" key="1">
    <citation type="submission" date="2016-10" db="EMBL/GenBank/DDBJ databases">
        <authorList>
            <person name="de Groot N.N."/>
        </authorList>
    </citation>
    <scope>NUCLEOTIDE SEQUENCE [LARGE SCALE GENOMIC DNA]</scope>
    <source>
        <strain evidence="7 8">B25</strain>
    </source>
</reference>
<gene>
    <name evidence="5" type="primary">truB</name>
    <name evidence="7" type="ORF">SAMN04487977_101213</name>
</gene>
<protein>
    <recommendedName>
        <fullName evidence="5">tRNA pseudouridine synthase B</fullName>
        <ecNumber evidence="5">5.4.99.25</ecNumber>
    </recommendedName>
    <alternativeName>
        <fullName evidence="5">tRNA pseudouridine(55) synthase</fullName>
        <shortName evidence="5">Psi55 synthase</shortName>
    </alternativeName>
    <alternativeName>
        <fullName evidence="5">tRNA pseudouridylate synthase</fullName>
    </alternativeName>
    <alternativeName>
        <fullName evidence="5">tRNA-uridine isomerase</fullName>
    </alternativeName>
</protein>
<dbReference type="Gene3D" id="3.30.2350.10">
    <property type="entry name" value="Pseudouridine synthase"/>
    <property type="match status" value="1"/>
</dbReference>
<keyword evidence="3 5" id="KW-0819">tRNA processing</keyword>
<dbReference type="CDD" id="cd02573">
    <property type="entry name" value="PseudoU_synth_EcTruB"/>
    <property type="match status" value="1"/>
</dbReference>
<dbReference type="PANTHER" id="PTHR13767">
    <property type="entry name" value="TRNA-PSEUDOURIDINE SYNTHASE"/>
    <property type="match status" value="1"/>
</dbReference>
<dbReference type="Pfam" id="PF01509">
    <property type="entry name" value="TruB_N"/>
    <property type="match status" value="1"/>
</dbReference>
<sequence length="341" mass="37243">MIYGMSQNGILLFAKQSGPTSFSAIGTVKRALKTTKVGHTGTLDSFAQGLLVVCIGSLTKLAGNITAFDKTYKAVIRFGEETDTLEFTGKTIKTAPLPAKEQLETAVKKFTGNIMQTPPLFSAIHIDGKRASDLAREGKTKELPARPVTVFNAEIEDLKHNSEGLVEYALISFSVSKGTYIRSLARDIAAECGSAAHLIGLYRTQVGNFNIEDSAGFSLLEDFSIDNVIKTAVEFLKNSEAPATQEKDSEELYAEIKSHMLDFDEATAKVCGFETTKTTSVEAESNFKNGKKLLSAMFSTNLHSFKPDTQIAVFSQNEKFLGLIYKNPESRVSYKFVIPAE</sequence>
<comment type="function">
    <text evidence="5">Responsible for synthesis of pseudouridine from uracil-55 in the psi GC loop of transfer RNAs.</text>
</comment>
<dbReference type="Proteomes" id="UP000182360">
    <property type="component" value="Unassembled WGS sequence"/>
</dbReference>
<proteinExistence type="inferred from homology"/>
<accession>A0A1H9A5M4</accession>
<evidence type="ECO:0000256" key="1">
    <source>
        <dbReference type="ARBA" id="ARBA00000385"/>
    </source>
</evidence>
<dbReference type="InterPro" id="IPR020103">
    <property type="entry name" value="PsdUridine_synth_cat_dom_sf"/>
</dbReference>
<dbReference type="InterPro" id="IPR002501">
    <property type="entry name" value="PsdUridine_synth_N"/>
</dbReference>
<dbReference type="AlphaFoldDB" id="A0A1H9A5M4"/>
<comment type="catalytic activity">
    <reaction evidence="1 5">
        <text>uridine(55) in tRNA = pseudouridine(55) in tRNA</text>
        <dbReference type="Rhea" id="RHEA:42532"/>
        <dbReference type="Rhea" id="RHEA-COMP:10101"/>
        <dbReference type="Rhea" id="RHEA-COMP:10102"/>
        <dbReference type="ChEBI" id="CHEBI:65314"/>
        <dbReference type="ChEBI" id="CHEBI:65315"/>
        <dbReference type="EC" id="5.4.99.25"/>
    </reaction>
</comment>
<feature type="domain" description="Pseudouridine synthase II N-terminal" evidence="6">
    <location>
        <begin position="29"/>
        <end position="181"/>
    </location>
</feature>
<dbReference type="NCBIfam" id="TIGR00431">
    <property type="entry name" value="TruB"/>
    <property type="match status" value="1"/>
</dbReference>
<dbReference type="EMBL" id="FOFU01000001">
    <property type="protein sequence ID" value="SEP71954.1"/>
    <property type="molecule type" value="Genomic_DNA"/>
</dbReference>
<organism evidence="7 8">
    <name type="scientific">Treponema bryantii</name>
    <dbReference type="NCBI Taxonomy" id="163"/>
    <lineage>
        <taxon>Bacteria</taxon>
        <taxon>Pseudomonadati</taxon>
        <taxon>Spirochaetota</taxon>
        <taxon>Spirochaetia</taxon>
        <taxon>Spirochaetales</taxon>
        <taxon>Treponemataceae</taxon>
        <taxon>Treponema</taxon>
    </lineage>
</organism>
<keyword evidence="8" id="KW-1185">Reference proteome</keyword>
<dbReference type="PANTHER" id="PTHR13767:SF2">
    <property type="entry name" value="PSEUDOURIDYLATE SYNTHASE TRUB1"/>
    <property type="match status" value="1"/>
</dbReference>
<keyword evidence="4 5" id="KW-0413">Isomerase</keyword>
<dbReference type="GO" id="GO:0031119">
    <property type="term" value="P:tRNA pseudouridine synthesis"/>
    <property type="evidence" value="ECO:0007669"/>
    <property type="project" value="UniProtKB-UniRule"/>
</dbReference>
<evidence type="ECO:0000313" key="7">
    <source>
        <dbReference type="EMBL" id="SEP71954.1"/>
    </source>
</evidence>
<evidence type="ECO:0000256" key="2">
    <source>
        <dbReference type="ARBA" id="ARBA00005642"/>
    </source>
</evidence>
<dbReference type="OrthoDB" id="9802309at2"/>
<name>A0A1H9A5M4_9SPIR</name>
<evidence type="ECO:0000256" key="3">
    <source>
        <dbReference type="ARBA" id="ARBA00022694"/>
    </source>
</evidence>
<dbReference type="InterPro" id="IPR014780">
    <property type="entry name" value="tRNA_psdUridine_synth_TruB"/>
</dbReference>
<dbReference type="GO" id="GO:0003723">
    <property type="term" value="F:RNA binding"/>
    <property type="evidence" value="ECO:0007669"/>
    <property type="project" value="InterPro"/>
</dbReference>
<feature type="active site" description="Nucleophile" evidence="5">
    <location>
        <position position="44"/>
    </location>
</feature>
<dbReference type="SUPFAM" id="SSF55120">
    <property type="entry name" value="Pseudouridine synthase"/>
    <property type="match status" value="1"/>
</dbReference>